<protein>
    <recommendedName>
        <fullName evidence="5">DUF3618 domain-containing protein</fullName>
    </recommendedName>
</protein>
<evidence type="ECO:0008006" key="5">
    <source>
        <dbReference type="Google" id="ProtNLM"/>
    </source>
</evidence>
<feature type="region of interest" description="Disordered" evidence="1">
    <location>
        <begin position="1"/>
        <end position="28"/>
    </location>
</feature>
<dbReference type="RefSeq" id="WP_206718154.1">
    <property type="nucleotide sequence ID" value="NZ_CP071091.1"/>
</dbReference>
<feature type="transmembrane region" description="Helical" evidence="2">
    <location>
        <begin position="65"/>
        <end position="86"/>
    </location>
</feature>
<evidence type="ECO:0000313" key="4">
    <source>
        <dbReference type="Proteomes" id="UP000663090"/>
    </source>
</evidence>
<dbReference type="EMBL" id="CP071091">
    <property type="protein sequence ID" value="QSQ16497.1"/>
    <property type="molecule type" value="Genomic_DNA"/>
</dbReference>
<keyword evidence="2" id="KW-1133">Transmembrane helix</keyword>
<name>A0ABX7NCI2_9BACT</name>
<evidence type="ECO:0000313" key="3">
    <source>
        <dbReference type="EMBL" id="QSQ16497.1"/>
    </source>
</evidence>
<proteinExistence type="predicted"/>
<gene>
    <name evidence="3" type="ORF">JY572_10810</name>
</gene>
<reference evidence="3 4" key="1">
    <citation type="submission" date="2021-02" db="EMBL/GenBank/DDBJ databases">
        <title>De Novo genome assembly of isolated myxobacteria.</title>
        <authorList>
            <person name="Stevens D.C."/>
        </authorList>
    </citation>
    <scope>NUCLEOTIDE SEQUENCE [LARGE SCALE GENOMIC DNA]</scope>
    <source>
        <strain evidence="3 4">SCHIC003</strain>
    </source>
</reference>
<feature type="region of interest" description="Disordered" evidence="1">
    <location>
        <begin position="119"/>
        <end position="152"/>
    </location>
</feature>
<keyword evidence="2" id="KW-0472">Membrane</keyword>
<organism evidence="3 4">
    <name type="scientific">Myxococcus landrumensis</name>
    <dbReference type="NCBI Taxonomy" id="2813577"/>
    <lineage>
        <taxon>Bacteria</taxon>
        <taxon>Pseudomonadati</taxon>
        <taxon>Myxococcota</taxon>
        <taxon>Myxococcia</taxon>
        <taxon>Myxococcales</taxon>
        <taxon>Cystobacterineae</taxon>
        <taxon>Myxococcaceae</taxon>
        <taxon>Myxococcus</taxon>
    </lineage>
</organism>
<keyword evidence="2" id="KW-0812">Transmembrane</keyword>
<keyword evidence="4" id="KW-1185">Reference proteome</keyword>
<evidence type="ECO:0000256" key="1">
    <source>
        <dbReference type="SAM" id="MobiDB-lite"/>
    </source>
</evidence>
<accession>A0ABX7NCI2</accession>
<sequence length="152" mass="15736">MTNYPGASGNGDPASREQQGSDAGFGSRVDQLGSEAQQLWSDARGAVDDLGQTLDIRGRVERNPYGMMAAAIGVGYVLGGGLFTPLTARILRLGVRLAALPFVKDELLGMAETALQGYQTGRRMSGPPPSPPMDGTAAADASAAGKPRPPSY</sequence>
<evidence type="ECO:0000256" key="2">
    <source>
        <dbReference type="SAM" id="Phobius"/>
    </source>
</evidence>
<dbReference type="Proteomes" id="UP000663090">
    <property type="component" value="Chromosome"/>
</dbReference>